<dbReference type="GO" id="GO:0034605">
    <property type="term" value="P:cellular response to heat"/>
    <property type="evidence" value="ECO:0007669"/>
    <property type="project" value="TreeGrafter"/>
</dbReference>
<accession>A0AAV0LBR9</accession>
<comment type="caution">
    <text evidence="7">The sequence shown here is derived from an EMBL/GenBank/DDBJ whole genome shotgun (WGS) entry which is preliminary data.</text>
</comment>
<evidence type="ECO:0000313" key="8">
    <source>
        <dbReference type="Proteomes" id="UP001154282"/>
    </source>
</evidence>
<evidence type="ECO:0000256" key="2">
    <source>
        <dbReference type="ARBA" id="ARBA00023016"/>
    </source>
</evidence>
<dbReference type="InterPro" id="IPR036390">
    <property type="entry name" value="WH_DNA-bd_sf"/>
</dbReference>
<name>A0AAV0LBR9_9ROSI</name>
<dbReference type="EMBL" id="CAMGYJ010000006">
    <property type="protein sequence ID" value="CAI0432054.1"/>
    <property type="molecule type" value="Genomic_DNA"/>
</dbReference>
<evidence type="ECO:0000256" key="5">
    <source>
        <dbReference type="RuleBase" id="RU004020"/>
    </source>
</evidence>
<comment type="subcellular location">
    <subcellularLocation>
        <location evidence="1">Nucleus</location>
    </subcellularLocation>
</comment>
<dbReference type="InterPro" id="IPR036388">
    <property type="entry name" value="WH-like_DNA-bd_sf"/>
</dbReference>
<dbReference type="InterPro" id="IPR000232">
    <property type="entry name" value="HSF_DNA-bd"/>
</dbReference>
<dbReference type="PANTHER" id="PTHR10015">
    <property type="entry name" value="HEAT SHOCK TRANSCRIPTION FACTOR"/>
    <property type="match status" value="1"/>
</dbReference>
<dbReference type="GO" id="GO:0006357">
    <property type="term" value="P:regulation of transcription by RNA polymerase II"/>
    <property type="evidence" value="ECO:0007669"/>
    <property type="project" value="TreeGrafter"/>
</dbReference>
<proteinExistence type="inferred from homology"/>
<dbReference type="Gene3D" id="1.10.10.10">
    <property type="entry name" value="Winged helix-like DNA-binding domain superfamily/Winged helix DNA-binding domain"/>
    <property type="match status" value="1"/>
</dbReference>
<evidence type="ECO:0000256" key="4">
    <source>
        <dbReference type="ARBA" id="ARBA00023242"/>
    </source>
</evidence>
<dbReference type="Pfam" id="PF00447">
    <property type="entry name" value="HSF_DNA-bind"/>
    <property type="match status" value="1"/>
</dbReference>
<dbReference type="GO" id="GO:0005634">
    <property type="term" value="C:nucleus"/>
    <property type="evidence" value="ECO:0007669"/>
    <property type="project" value="UniProtKB-SubCell"/>
</dbReference>
<organism evidence="7 8">
    <name type="scientific">Linum tenue</name>
    <dbReference type="NCBI Taxonomy" id="586396"/>
    <lineage>
        <taxon>Eukaryota</taxon>
        <taxon>Viridiplantae</taxon>
        <taxon>Streptophyta</taxon>
        <taxon>Embryophyta</taxon>
        <taxon>Tracheophyta</taxon>
        <taxon>Spermatophyta</taxon>
        <taxon>Magnoliopsida</taxon>
        <taxon>eudicotyledons</taxon>
        <taxon>Gunneridae</taxon>
        <taxon>Pentapetalae</taxon>
        <taxon>rosids</taxon>
        <taxon>fabids</taxon>
        <taxon>Malpighiales</taxon>
        <taxon>Linaceae</taxon>
        <taxon>Linum</taxon>
    </lineage>
</organism>
<sequence length="77" mass="8711">MVDEESTNSIVSWSPSNDSFIIWDMTEFSVKLLPEYFKHSNSSSFVRQLNIYVGIFLPLLSPPVSLFPSSFAFPCSV</sequence>
<keyword evidence="4" id="KW-0539">Nucleus</keyword>
<comment type="similarity">
    <text evidence="5">Belongs to the HSF family.</text>
</comment>
<keyword evidence="2" id="KW-0346">Stress response</keyword>
<keyword evidence="3" id="KW-0238">DNA-binding</keyword>
<dbReference type="AlphaFoldDB" id="A0AAV0LBR9"/>
<dbReference type="GO" id="GO:0003700">
    <property type="term" value="F:DNA-binding transcription factor activity"/>
    <property type="evidence" value="ECO:0007669"/>
    <property type="project" value="InterPro"/>
</dbReference>
<dbReference type="PANTHER" id="PTHR10015:SF325">
    <property type="entry name" value="HEAT STRESS TRANSCRIPTION FACTOR A-8"/>
    <property type="match status" value="1"/>
</dbReference>
<dbReference type="Proteomes" id="UP001154282">
    <property type="component" value="Unassembled WGS sequence"/>
</dbReference>
<dbReference type="SUPFAM" id="SSF46785">
    <property type="entry name" value="Winged helix' DNA-binding domain"/>
    <property type="match status" value="1"/>
</dbReference>
<protein>
    <recommendedName>
        <fullName evidence="6">HSF-type DNA-binding domain-containing protein</fullName>
    </recommendedName>
</protein>
<evidence type="ECO:0000256" key="3">
    <source>
        <dbReference type="ARBA" id="ARBA00023125"/>
    </source>
</evidence>
<keyword evidence="8" id="KW-1185">Reference proteome</keyword>
<reference evidence="7" key="1">
    <citation type="submission" date="2022-08" db="EMBL/GenBank/DDBJ databases">
        <authorList>
            <person name="Gutierrez-Valencia J."/>
        </authorList>
    </citation>
    <scope>NUCLEOTIDE SEQUENCE</scope>
</reference>
<dbReference type="SMART" id="SM00415">
    <property type="entry name" value="HSF"/>
    <property type="match status" value="1"/>
</dbReference>
<evidence type="ECO:0000256" key="1">
    <source>
        <dbReference type="ARBA" id="ARBA00004123"/>
    </source>
</evidence>
<feature type="domain" description="HSF-type DNA-binding" evidence="6">
    <location>
        <begin position="1"/>
        <end position="75"/>
    </location>
</feature>
<gene>
    <name evidence="7" type="ORF">LITE_LOCUS23261</name>
</gene>
<dbReference type="GO" id="GO:0000978">
    <property type="term" value="F:RNA polymerase II cis-regulatory region sequence-specific DNA binding"/>
    <property type="evidence" value="ECO:0007669"/>
    <property type="project" value="TreeGrafter"/>
</dbReference>
<evidence type="ECO:0000313" key="7">
    <source>
        <dbReference type="EMBL" id="CAI0432054.1"/>
    </source>
</evidence>
<evidence type="ECO:0000259" key="6">
    <source>
        <dbReference type="SMART" id="SM00415"/>
    </source>
</evidence>